<organism evidence="3 4">
    <name type="scientific">Verrucosispora sioxanthis</name>
    <dbReference type="NCBI Taxonomy" id="2499994"/>
    <lineage>
        <taxon>Bacteria</taxon>
        <taxon>Bacillati</taxon>
        <taxon>Actinomycetota</taxon>
        <taxon>Actinomycetes</taxon>
        <taxon>Micromonosporales</taxon>
        <taxon>Micromonosporaceae</taxon>
        <taxon>Micromonospora</taxon>
    </lineage>
</organism>
<name>A0A6M1L9K4_9ACTN</name>
<feature type="transmembrane region" description="Helical" evidence="2">
    <location>
        <begin position="67"/>
        <end position="88"/>
    </location>
</feature>
<feature type="transmembrane region" description="Helical" evidence="2">
    <location>
        <begin position="94"/>
        <end position="115"/>
    </location>
</feature>
<proteinExistence type="predicted"/>
<sequence>MVEQPPGPSESPRASTQGPKRVDNRLPASSFWRVAIAALLGAVIGTVIGATWRALTESDRPAEDMIALTLLAWLVGLPVLLVVSWVVLALTGPAWVAPTVTIAGLTAGAYVEGLYQKVAGSSDATPVAICALAWGACYTAVALACLPGVSRAVRGALAALLATPAVLFLVL</sequence>
<feature type="transmembrane region" description="Helical" evidence="2">
    <location>
        <begin position="152"/>
        <end position="170"/>
    </location>
</feature>
<feature type="transmembrane region" description="Helical" evidence="2">
    <location>
        <begin position="31"/>
        <end position="55"/>
    </location>
</feature>
<evidence type="ECO:0000313" key="4">
    <source>
        <dbReference type="Proteomes" id="UP000478148"/>
    </source>
</evidence>
<keyword evidence="2" id="KW-0812">Transmembrane</keyword>
<keyword evidence="2" id="KW-0472">Membrane</keyword>
<gene>
    <name evidence="3" type="ORF">ENC19_20800</name>
</gene>
<accession>A0A6M1L9K4</accession>
<protein>
    <submittedName>
        <fullName evidence="3">Uncharacterized protein</fullName>
    </submittedName>
</protein>
<evidence type="ECO:0000313" key="3">
    <source>
        <dbReference type="EMBL" id="NGM14912.1"/>
    </source>
</evidence>
<dbReference type="Proteomes" id="UP000478148">
    <property type="component" value="Unassembled WGS sequence"/>
</dbReference>
<keyword evidence="2" id="KW-1133">Transmembrane helix</keyword>
<comment type="caution">
    <text evidence="3">The sequence shown here is derived from an EMBL/GenBank/DDBJ whole genome shotgun (WGS) entry which is preliminary data.</text>
</comment>
<dbReference type="AlphaFoldDB" id="A0A6M1L9K4"/>
<evidence type="ECO:0000256" key="2">
    <source>
        <dbReference type="SAM" id="Phobius"/>
    </source>
</evidence>
<evidence type="ECO:0000256" key="1">
    <source>
        <dbReference type="SAM" id="MobiDB-lite"/>
    </source>
</evidence>
<dbReference type="RefSeq" id="WP_164448787.1">
    <property type="nucleotide sequence ID" value="NZ_SAIY01000007.1"/>
</dbReference>
<reference evidence="3 4" key="1">
    <citation type="submission" date="2020-02" db="EMBL/GenBank/DDBJ databases">
        <title>Draft Genome Sequence of Verrucosispora sp. Strain CWR15, Isolated from Gulf of Mexico Sponge.</title>
        <authorList>
            <person name="Kennedy S.J."/>
            <person name="Cella E."/>
            <person name="Azarian T."/>
            <person name="Baker B.J."/>
            <person name="Shaw L.N."/>
        </authorList>
    </citation>
    <scope>NUCLEOTIDE SEQUENCE [LARGE SCALE GENOMIC DNA]</scope>
    <source>
        <strain evidence="3 4">CWR15</strain>
    </source>
</reference>
<keyword evidence="4" id="KW-1185">Reference proteome</keyword>
<feature type="region of interest" description="Disordered" evidence="1">
    <location>
        <begin position="1"/>
        <end position="22"/>
    </location>
</feature>
<feature type="transmembrane region" description="Helical" evidence="2">
    <location>
        <begin position="127"/>
        <end position="146"/>
    </location>
</feature>
<dbReference type="EMBL" id="SAIY01000007">
    <property type="protein sequence ID" value="NGM14912.1"/>
    <property type="molecule type" value="Genomic_DNA"/>
</dbReference>